<feature type="binding site" evidence="8">
    <location>
        <position position="181"/>
    </location>
    <ligand>
        <name>Zn(2+)</name>
        <dbReference type="ChEBI" id="CHEBI:29105"/>
        <label>1</label>
    </ligand>
</feature>
<dbReference type="InterPro" id="IPR023367">
    <property type="entry name" value="Peptidase_M42_dom2"/>
</dbReference>
<evidence type="ECO:0000256" key="1">
    <source>
        <dbReference type="ARBA" id="ARBA00006272"/>
    </source>
</evidence>
<evidence type="ECO:0000256" key="4">
    <source>
        <dbReference type="ARBA" id="ARBA00022723"/>
    </source>
</evidence>
<dbReference type="Gene3D" id="2.40.30.40">
    <property type="entry name" value="Peptidase M42, domain 2"/>
    <property type="match status" value="1"/>
</dbReference>
<evidence type="ECO:0000256" key="3">
    <source>
        <dbReference type="ARBA" id="ARBA00022670"/>
    </source>
</evidence>
<dbReference type="PIRSF" id="PIRSF001123">
    <property type="entry name" value="PepA_GA"/>
    <property type="match status" value="1"/>
</dbReference>
<dbReference type="SUPFAM" id="SSF53187">
    <property type="entry name" value="Zn-dependent exopeptidases"/>
    <property type="match status" value="1"/>
</dbReference>
<dbReference type="SUPFAM" id="SSF101821">
    <property type="entry name" value="Aminopeptidase/glucanase lid domain"/>
    <property type="match status" value="1"/>
</dbReference>
<reference evidence="9" key="1">
    <citation type="journal article" date="2021" name="PeerJ">
        <title>Extensive microbial diversity within the chicken gut microbiome revealed by metagenomics and culture.</title>
        <authorList>
            <person name="Gilroy R."/>
            <person name="Ravi A."/>
            <person name="Getino M."/>
            <person name="Pursley I."/>
            <person name="Horton D.L."/>
            <person name="Alikhan N.F."/>
            <person name="Baker D."/>
            <person name="Gharbi K."/>
            <person name="Hall N."/>
            <person name="Watson M."/>
            <person name="Adriaenssens E.M."/>
            <person name="Foster-Nyarko E."/>
            <person name="Jarju S."/>
            <person name="Secka A."/>
            <person name="Antonio M."/>
            <person name="Oren A."/>
            <person name="Chaudhuri R.R."/>
            <person name="La Ragione R."/>
            <person name="Hildebrand F."/>
            <person name="Pallen M.J."/>
        </authorList>
    </citation>
    <scope>NUCLEOTIDE SEQUENCE</scope>
    <source>
        <strain evidence="9">14975</strain>
    </source>
</reference>
<comment type="cofactor">
    <cofactor evidence="8">
        <name>a divalent metal cation</name>
        <dbReference type="ChEBI" id="CHEBI:60240"/>
    </cofactor>
    <text evidence="8">Binds 2 divalent metal cations per subunit.</text>
</comment>
<evidence type="ECO:0000256" key="7">
    <source>
        <dbReference type="PIRSR" id="PIRSR001123-1"/>
    </source>
</evidence>
<evidence type="ECO:0000256" key="2">
    <source>
        <dbReference type="ARBA" id="ARBA00022438"/>
    </source>
</evidence>
<dbReference type="AlphaFoldDB" id="A0A9D2AI84"/>
<name>A0A9D2AI84_9BACT</name>
<dbReference type="InterPro" id="IPR008007">
    <property type="entry name" value="Peptidase_M42"/>
</dbReference>
<evidence type="ECO:0000313" key="9">
    <source>
        <dbReference type="EMBL" id="HIX20196.1"/>
    </source>
</evidence>
<keyword evidence="3" id="KW-0645">Protease</keyword>
<dbReference type="GO" id="GO:0046872">
    <property type="term" value="F:metal ion binding"/>
    <property type="evidence" value="ECO:0007669"/>
    <property type="project" value="UniProtKB-UniRule"/>
</dbReference>
<feature type="binding site" evidence="8">
    <location>
        <position position="238"/>
    </location>
    <ligand>
        <name>Zn(2+)</name>
        <dbReference type="ChEBI" id="CHEBI:29105"/>
        <label>1</label>
    </ligand>
</feature>
<evidence type="ECO:0000256" key="5">
    <source>
        <dbReference type="ARBA" id="ARBA00022801"/>
    </source>
</evidence>
<dbReference type="EMBL" id="DXFQ01000113">
    <property type="protein sequence ID" value="HIX20196.1"/>
    <property type="molecule type" value="Genomic_DNA"/>
</dbReference>
<reference evidence="9" key="2">
    <citation type="submission" date="2021-04" db="EMBL/GenBank/DDBJ databases">
        <authorList>
            <person name="Gilroy R."/>
        </authorList>
    </citation>
    <scope>NUCLEOTIDE SEQUENCE</scope>
    <source>
        <strain evidence="9">14975</strain>
    </source>
</reference>
<dbReference type="InterPro" id="IPR051464">
    <property type="entry name" value="Peptidase_M42_aminopept"/>
</dbReference>
<feature type="binding site" evidence="8">
    <location>
        <position position="325"/>
    </location>
    <ligand>
        <name>Zn(2+)</name>
        <dbReference type="ChEBI" id="CHEBI:29105"/>
        <label>2</label>
    </ligand>
</feature>
<feature type="binding site" evidence="8">
    <location>
        <position position="216"/>
    </location>
    <ligand>
        <name>Zn(2+)</name>
        <dbReference type="ChEBI" id="CHEBI:29105"/>
        <label>2</label>
    </ligand>
</feature>
<dbReference type="PANTHER" id="PTHR32481">
    <property type="entry name" value="AMINOPEPTIDASE"/>
    <property type="match status" value="1"/>
</dbReference>
<keyword evidence="5" id="KW-0378">Hydrolase</keyword>
<feature type="binding site" evidence="8">
    <location>
        <position position="69"/>
    </location>
    <ligand>
        <name>Zn(2+)</name>
        <dbReference type="ChEBI" id="CHEBI:29105"/>
        <label>1</label>
    </ligand>
</feature>
<dbReference type="Gene3D" id="3.40.630.10">
    <property type="entry name" value="Zn peptidases"/>
    <property type="match status" value="1"/>
</dbReference>
<feature type="active site" description="Proton acceptor" evidence="7">
    <location>
        <position position="215"/>
    </location>
</feature>
<organism evidence="9 10">
    <name type="scientific">Candidatus Akkermansia intestinigallinarum</name>
    <dbReference type="NCBI Taxonomy" id="2838431"/>
    <lineage>
        <taxon>Bacteria</taxon>
        <taxon>Pseudomonadati</taxon>
        <taxon>Verrucomicrobiota</taxon>
        <taxon>Verrucomicrobiia</taxon>
        <taxon>Verrucomicrobiales</taxon>
        <taxon>Akkermansiaceae</taxon>
        <taxon>Akkermansia</taxon>
    </lineage>
</organism>
<dbReference type="GO" id="GO:0004177">
    <property type="term" value="F:aminopeptidase activity"/>
    <property type="evidence" value="ECO:0007669"/>
    <property type="project" value="UniProtKB-UniRule"/>
</dbReference>
<accession>A0A9D2AI84</accession>
<evidence type="ECO:0000313" key="10">
    <source>
        <dbReference type="Proteomes" id="UP000823964"/>
    </source>
</evidence>
<feature type="binding site" evidence="8">
    <location>
        <position position="181"/>
    </location>
    <ligand>
        <name>Zn(2+)</name>
        <dbReference type="ChEBI" id="CHEBI:29105"/>
        <label>2</label>
    </ligand>
</feature>
<protein>
    <submittedName>
        <fullName evidence="9">M42 family metallopeptidase</fullName>
    </submittedName>
</protein>
<gene>
    <name evidence="9" type="ORF">H9862_06320</name>
</gene>
<keyword evidence="4 8" id="KW-0479">Metal-binding</keyword>
<dbReference type="CDD" id="cd05656">
    <property type="entry name" value="M42_Frv"/>
    <property type="match status" value="1"/>
</dbReference>
<dbReference type="GO" id="GO:0006508">
    <property type="term" value="P:proteolysis"/>
    <property type="evidence" value="ECO:0007669"/>
    <property type="project" value="UniProtKB-KW"/>
</dbReference>
<dbReference type="Pfam" id="PF05343">
    <property type="entry name" value="Peptidase_M42"/>
    <property type="match status" value="1"/>
</dbReference>
<dbReference type="PANTHER" id="PTHR32481:SF20">
    <property type="entry name" value="AMINOPEPTIDASE YSDC"/>
    <property type="match status" value="1"/>
</dbReference>
<sequence>MNLSDEASEFLTQILDTPAPTGLEMDAQRIWAAYIAPFTDEQHCDAYGSTWALLRAEKADAPTLMLDAHADEIGFSIRYIEENGFVRVERLGGSDVAIARGRRIRFQGTDGEVIGITGNTAIHIRDDGDKAPKVWDLYVDLGCDSRDEVEALGLRVGDRGVYCDGPLMLNNGKRLVCRALDDRLCGFITAEVARALKERGIKPAWNIVFANTVQEEVGCIGAGMLTYRIRPDAAICLDVTHATDSPGLDKGRYGDVRLGKGGCLCFGPACHPNLNGRLELLASEKGIPMQRETSGRTTGTNTDQIFRSRMGVPATNLSMPLRYMHSPVETADLDDVQSCIDLLVAFIESLKPEDNFCHKL</sequence>
<keyword evidence="2" id="KW-0031">Aminopeptidase</keyword>
<proteinExistence type="inferred from homology"/>
<comment type="similarity">
    <text evidence="1 6">Belongs to the peptidase M42 family.</text>
</comment>
<comment type="caution">
    <text evidence="9">The sequence shown here is derived from an EMBL/GenBank/DDBJ whole genome shotgun (WGS) entry which is preliminary data.</text>
</comment>
<evidence type="ECO:0000256" key="8">
    <source>
        <dbReference type="PIRSR" id="PIRSR001123-2"/>
    </source>
</evidence>
<evidence type="ECO:0000256" key="6">
    <source>
        <dbReference type="PIRNR" id="PIRNR001123"/>
    </source>
</evidence>
<dbReference type="Proteomes" id="UP000823964">
    <property type="component" value="Unassembled WGS sequence"/>
</dbReference>